<organism evidence="11 12">
    <name type="scientific">Larkinella punicea</name>
    <dbReference type="NCBI Taxonomy" id="2315727"/>
    <lineage>
        <taxon>Bacteria</taxon>
        <taxon>Pseudomonadati</taxon>
        <taxon>Bacteroidota</taxon>
        <taxon>Cytophagia</taxon>
        <taxon>Cytophagales</taxon>
        <taxon>Spirosomataceae</taxon>
        <taxon>Larkinella</taxon>
    </lineage>
</organism>
<dbReference type="AlphaFoldDB" id="A0A368JJJ1"/>
<dbReference type="NCBIfam" id="NF008277">
    <property type="entry name" value="PRK11055.1"/>
    <property type="match status" value="1"/>
</dbReference>
<evidence type="ECO:0000256" key="10">
    <source>
        <dbReference type="PIRSR" id="PIRSR005096-3"/>
    </source>
</evidence>
<comment type="similarity">
    <text evidence="3 8">Belongs to the aldose epimerase family.</text>
</comment>
<evidence type="ECO:0000256" key="9">
    <source>
        <dbReference type="PIRSR" id="PIRSR005096-2"/>
    </source>
</evidence>
<evidence type="ECO:0000313" key="12">
    <source>
        <dbReference type="Proteomes" id="UP000253383"/>
    </source>
</evidence>
<dbReference type="RefSeq" id="WP_114407823.1">
    <property type="nucleotide sequence ID" value="NZ_QOWE01000017.1"/>
</dbReference>
<dbReference type="SUPFAM" id="SSF74650">
    <property type="entry name" value="Galactose mutarotase-like"/>
    <property type="match status" value="1"/>
</dbReference>
<dbReference type="GO" id="GO:0033499">
    <property type="term" value="P:galactose catabolic process via UDP-galactose, Leloir pathway"/>
    <property type="evidence" value="ECO:0007669"/>
    <property type="project" value="TreeGrafter"/>
</dbReference>
<dbReference type="GO" id="GO:0030246">
    <property type="term" value="F:carbohydrate binding"/>
    <property type="evidence" value="ECO:0007669"/>
    <property type="project" value="InterPro"/>
</dbReference>
<dbReference type="PANTHER" id="PTHR10091:SF0">
    <property type="entry name" value="GALACTOSE MUTAROTASE"/>
    <property type="match status" value="1"/>
</dbReference>
<dbReference type="GO" id="GO:0004034">
    <property type="term" value="F:aldose 1-epimerase activity"/>
    <property type="evidence" value="ECO:0007669"/>
    <property type="project" value="UniProtKB-EC"/>
</dbReference>
<dbReference type="CDD" id="cd09019">
    <property type="entry name" value="galactose_mutarotase_like"/>
    <property type="match status" value="1"/>
</dbReference>
<comment type="catalytic activity">
    <reaction evidence="8">
        <text>alpha-D-glucose = beta-D-glucose</text>
        <dbReference type="Rhea" id="RHEA:10264"/>
        <dbReference type="ChEBI" id="CHEBI:15903"/>
        <dbReference type="ChEBI" id="CHEBI:17925"/>
        <dbReference type="EC" id="5.1.3.3"/>
    </reaction>
</comment>
<accession>A0A368JJJ1</accession>
<evidence type="ECO:0000256" key="6">
    <source>
        <dbReference type="ARBA" id="ARBA00023235"/>
    </source>
</evidence>
<dbReference type="OrthoDB" id="9779408at2"/>
<dbReference type="InterPro" id="IPR047215">
    <property type="entry name" value="Galactose_mutarotase-like"/>
</dbReference>
<reference evidence="11 12" key="1">
    <citation type="submission" date="2018-07" db="EMBL/GenBank/DDBJ databases">
        <title>Genome analysis of Larkinella rosea.</title>
        <authorList>
            <person name="Zhou Z."/>
            <person name="Wang G."/>
        </authorList>
    </citation>
    <scope>NUCLEOTIDE SEQUENCE [LARGE SCALE GENOMIC DNA]</scope>
    <source>
        <strain evidence="12">zzj9</strain>
    </source>
</reference>
<gene>
    <name evidence="11" type="ORF">DUE52_20010</name>
</gene>
<proteinExistence type="inferred from homology"/>
<dbReference type="EC" id="5.1.3.3" evidence="8"/>
<evidence type="ECO:0000256" key="5">
    <source>
        <dbReference type="ARBA" id="ARBA00022837"/>
    </source>
</evidence>
<keyword evidence="7 8" id="KW-0119">Carbohydrate metabolism</keyword>
<sequence>MNTRFGRTPLLSLLVGCATVWLSVACSGEIRTGTTKRTVTSHIRKSVFGQTADGTTVHLFTLTNTNGMVVKITNFGATLTSIVVPDKNRIPGDVVLGFDSLSRYLSGQPYLGALIGRYSSFLGHGRFSIDGKTYQLATNAGTNHLHGGIKGFDKKVWQAEERPPGNGSSLQLTYRSPDGEEGYPGNLDCKVTFTLTDQNELQIDYEARTDQTTPVNLTHHAYFDLSAGAAPTILHHELQINADHFVVMDPKMVPTGELRAVKNTPLDFRKATTIGSRMEQLPGAYDHNYRLNPPKNKPIRLAASAFEPLSGRYLEVFTTEAGLELATSNWLNGKLKGKANRSYAKQSGFLLYPQHLPDSPNQPSFPSTLLKPGEVYHQTTIYKFSTK</sequence>
<comment type="cofactor">
    <cofactor evidence="1">
        <name>Ca(2+)</name>
        <dbReference type="ChEBI" id="CHEBI:29108"/>
    </cofactor>
</comment>
<dbReference type="PIRSF" id="PIRSF005096">
    <property type="entry name" value="GALM"/>
    <property type="match status" value="1"/>
</dbReference>
<dbReference type="Gene3D" id="2.70.98.10">
    <property type="match status" value="1"/>
</dbReference>
<dbReference type="InterPro" id="IPR011013">
    <property type="entry name" value="Gal_mutarotase_sf_dom"/>
</dbReference>
<dbReference type="Proteomes" id="UP000253383">
    <property type="component" value="Unassembled WGS sequence"/>
</dbReference>
<comment type="caution">
    <text evidence="11">The sequence shown here is derived from an EMBL/GenBank/DDBJ whole genome shotgun (WGS) entry which is preliminary data.</text>
</comment>
<evidence type="ECO:0000256" key="2">
    <source>
        <dbReference type="ARBA" id="ARBA00005028"/>
    </source>
</evidence>
<dbReference type="UniPathway" id="UPA00242"/>
<evidence type="ECO:0000256" key="7">
    <source>
        <dbReference type="ARBA" id="ARBA00023277"/>
    </source>
</evidence>
<keyword evidence="6 8" id="KW-0413">Isomerase</keyword>
<dbReference type="EMBL" id="QOWE01000017">
    <property type="protein sequence ID" value="RCR67692.1"/>
    <property type="molecule type" value="Genomic_DNA"/>
</dbReference>
<protein>
    <recommendedName>
        <fullName evidence="8">Aldose 1-epimerase</fullName>
        <ecNumber evidence="8">5.1.3.3</ecNumber>
    </recommendedName>
</protein>
<evidence type="ECO:0000256" key="4">
    <source>
        <dbReference type="ARBA" id="ARBA00011245"/>
    </source>
</evidence>
<feature type="binding site" evidence="9">
    <location>
        <position position="286"/>
    </location>
    <ligand>
        <name>beta-D-galactose</name>
        <dbReference type="ChEBI" id="CHEBI:27667"/>
    </ligand>
</feature>
<comment type="subunit">
    <text evidence="4">Monomer.</text>
</comment>
<evidence type="ECO:0000256" key="1">
    <source>
        <dbReference type="ARBA" id="ARBA00001913"/>
    </source>
</evidence>
<keyword evidence="5" id="KW-0106">Calcium</keyword>
<keyword evidence="12" id="KW-1185">Reference proteome</keyword>
<evidence type="ECO:0000256" key="8">
    <source>
        <dbReference type="PIRNR" id="PIRNR005096"/>
    </source>
</evidence>
<evidence type="ECO:0000313" key="11">
    <source>
        <dbReference type="EMBL" id="RCR67692.1"/>
    </source>
</evidence>
<dbReference type="InterPro" id="IPR015443">
    <property type="entry name" value="Aldose_1-epimerase"/>
</dbReference>
<evidence type="ECO:0000256" key="3">
    <source>
        <dbReference type="ARBA" id="ARBA00006206"/>
    </source>
</evidence>
<dbReference type="InterPro" id="IPR014718">
    <property type="entry name" value="GH-type_carb-bd"/>
</dbReference>
<comment type="pathway">
    <text evidence="2 8">Carbohydrate metabolism; hexose metabolism.</text>
</comment>
<dbReference type="PROSITE" id="PS51257">
    <property type="entry name" value="PROKAR_LIPOPROTEIN"/>
    <property type="match status" value="1"/>
</dbReference>
<dbReference type="Pfam" id="PF01263">
    <property type="entry name" value="Aldose_epim"/>
    <property type="match status" value="1"/>
</dbReference>
<name>A0A368JJJ1_9BACT</name>
<dbReference type="InterPro" id="IPR008183">
    <property type="entry name" value="Aldose_1/G6P_1-epimerase"/>
</dbReference>
<feature type="binding site" evidence="10">
    <location>
        <begin position="220"/>
        <end position="222"/>
    </location>
    <ligand>
        <name>beta-D-galactose</name>
        <dbReference type="ChEBI" id="CHEBI:27667"/>
    </ligand>
</feature>
<dbReference type="PANTHER" id="PTHR10091">
    <property type="entry name" value="ALDOSE-1-EPIMERASE"/>
    <property type="match status" value="1"/>
</dbReference>
<dbReference type="GO" id="GO:0006006">
    <property type="term" value="P:glucose metabolic process"/>
    <property type="evidence" value="ECO:0007669"/>
    <property type="project" value="TreeGrafter"/>
</dbReference>